<dbReference type="AlphaFoldDB" id="A0A0F4TQ98"/>
<reference evidence="2 3" key="1">
    <citation type="submission" date="2015-03" db="EMBL/GenBank/DDBJ databases">
        <title>Comparative genomics of Pseudomonas insights into diversity of traits involved in vanlence and defense.</title>
        <authorList>
            <person name="Qin Y."/>
        </authorList>
    </citation>
    <scope>NUCLEOTIDE SEQUENCE [LARGE SCALE GENOMIC DNA]</scope>
    <source>
        <strain evidence="2 3">C3</strain>
    </source>
</reference>
<protein>
    <submittedName>
        <fullName evidence="2">Uncharacterized protein</fullName>
    </submittedName>
</protein>
<comment type="caution">
    <text evidence="2">The sequence shown here is derived from an EMBL/GenBank/DDBJ whole genome shotgun (WGS) entry which is preliminary data.</text>
</comment>
<dbReference type="Proteomes" id="UP000033500">
    <property type="component" value="Unassembled WGS sequence"/>
</dbReference>
<sequence>MAKGVIAWLVWKSNPLLFVKYVFGSFLIVTVFAAYTQILCFKHEVRMRVFWNNMVRIPCSSVLYYNILTAVRASVILLL</sequence>
<organism evidence="2 3">
    <name type="scientific">Pseudomonas fluorescens</name>
    <dbReference type="NCBI Taxonomy" id="294"/>
    <lineage>
        <taxon>Bacteria</taxon>
        <taxon>Pseudomonadati</taxon>
        <taxon>Pseudomonadota</taxon>
        <taxon>Gammaproteobacteria</taxon>
        <taxon>Pseudomonadales</taxon>
        <taxon>Pseudomonadaceae</taxon>
        <taxon>Pseudomonas</taxon>
    </lineage>
</organism>
<name>A0A0F4TQ98_PSEFL</name>
<keyword evidence="1" id="KW-0472">Membrane</keyword>
<feature type="transmembrane region" description="Helical" evidence="1">
    <location>
        <begin position="18"/>
        <end position="41"/>
    </location>
</feature>
<keyword evidence="1" id="KW-1133">Transmembrane helix</keyword>
<evidence type="ECO:0000313" key="2">
    <source>
        <dbReference type="EMBL" id="KJZ46606.1"/>
    </source>
</evidence>
<gene>
    <name evidence="2" type="ORF">VC34_07795</name>
</gene>
<proteinExistence type="predicted"/>
<keyword evidence="1" id="KW-0812">Transmembrane</keyword>
<evidence type="ECO:0000313" key="3">
    <source>
        <dbReference type="Proteomes" id="UP000033500"/>
    </source>
</evidence>
<feature type="transmembrane region" description="Helical" evidence="1">
    <location>
        <begin position="62"/>
        <end position="78"/>
    </location>
</feature>
<evidence type="ECO:0000256" key="1">
    <source>
        <dbReference type="SAM" id="Phobius"/>
    </source>
</evidence>
<dbReference type="EMBL" id="LACD01000005">
    <property type="protein sequence ID" value="KJZ46606.1"/>
    <property type="molecule type" value="Genomic_DNA"/>
</dbReference>
<accession>A0A0F4TQ98</accession>